<dbReference type="PANTHER" id="PTHR33434">
    <property type="entry name" value="DEGV DOMAIN-CONTAINING PROTEIN DR_1986-RELATED"/>
    <property type="match status" value="1"/>
</dbReference>
<evidence type="ECO:0000313" key="3">
    <source>
        <dbReference type="Proteomes" id="UP000006558"/>
    </source>
</evidence>
<dbReference type="NCBIfam" id="TIGR03599">
    <property type="entry name" value="YloV"/>
    <property type="match status" value="1"/>
</dbReference>
<reference evidence="2 3" key="2">
    <citation type="journal article" date="2009" name="Proc. Natl. Acad. Sci. U.S.A.">
        <title>On the chimeric nature, thermophilic origin, and phylogenetic placement of the Thermotogales.</title>
        <authorList>
            <person name="Zhaxybayeva O."/>
            <person name="Swithers K.S."/>
            <person name="Lapierre P."/>
            <person name="Fournier G.P."/>
            <person name="Bickhart D.M."/>
            <person name="DeBoy R.T."/>
            <person name="Nelson K.E."/>
            <person name="Nesbo C.L."/>
            <person name="Doolittle W.F."/>
            <person name="Gogarten J.P."/>
            <person name="Noll K.M."/>
        </authorList>
    </citation>
    <scope>NUCLEOTIDE SEQUENCE [LARGE SCALE GENOMIC DNA]</scope>
    <source>
        <strain evidence="3">ATCC BAA-488 / DSM 13995 / JCM 10881 / RKU-1</strain>
    </source>
</reference>
<dbReference type="Pfam" id="PF13684">
    <property type="entry name" value="FakA-like_C"/>
    <property type="match status" value="1"/>
</dbReference>
<dbReference type="EMBL" id="CP000702">
    <property type="protein sequence ID" value="ABQ47077.1"/>
    <property type="molecule type" value="Genomic_DNA"/>
</dbReference>
<dbReference type="HOGENOM" id="CLU_017496_1_0_0"/>
<dbReference type="GO" id="GO:0006071">
    <property type="term" value="P:glycerol metabolic process"/>
    <property type="evidence" value="ECO:0007669"/>
    <property type="project" value="InterPro"/>
</dbReference>
<dbReference type="Gene3D" id="1.25.40.340">
    <property type="match status" value="1"/>
</dbReference>
<dbReference type="Proteomes" id="UP000006558">
    <property type="component" value="Chromosome"/>
</dbReference>
<dbReference type="KEGG" id="tpt:Tpet_1060"/>
<gene>
    <name evidence="2" type="ordered locus">Tpet_1060</name>
</gene>
<sequence>MKKITGRFLKIIIKKATENLLKHRDEINALNVFPVPDGDTGSNMCSTMLEACKYIDNVKSDDLNEVWKAIKEGALMGARGNSGVILSQILRGLADASPKEFIAPADFVKMISNSRKVAYSAVMRPVEGTMLTVVRVLDEQLKNKNFETFEELFDWIVETARDTVNRTPHMLQKLREAGVVDAGAKGLYYIFEGMRDAIKGNIQVNLEKVEQASVEELQRMAFEEITNRYCTEVAVRRNQVVEKIELEAFLNEIGDSVVLVEQDDLIKLHVHTNHPGQVLEKVIEFGEIVKVKIDNMKLQHEHVISSQIAKEIGVVAVSPGKGISDILKSLGVDVIVPGGQTMNPSFADLKAAVERTHARNVFLFPNNANVLLTAKQIAEAFDDRRVIVIPTSFVQECVAAMVEYDPDAEPEDLLKRFEEAISQCVPISVTRAVRDSRYGNRRIRKGEYLLFVRKELVSHGFSLVRVLKEALEKENAHEKEILTIFLGDNHRKPELEKIQKLIGEEFPNLDLEIYDGKQPHYPYLMLLQ</sequence>
<dbReference type="RefSeq" id="WP_011943605.1">
    <property type="nucleotide sequence ID" value="NC_009486.1"/>
</dbReference>
<dbReference type="InterPro" id="IPR019986">
    <property type="entry name" value="YloV-like"/>
</dbReference>
<dbReference type="GO" id="GO:0004371">
    <property type="term" value="F:glycerone kinase activity"/>
    <property type="evidence" value="ECO:0007669"/>
    <property type="project" value="InterPro"/>
</dbReference>
<dbReference type="InterPro" id="IPR048394">
    <property type="entry name" value="FakA-like_M"/>
</dbReference>
<dbReference type="InterPro" id="IPR050270">
    <property type="entry name" value="DegV_domain_contain"/>
</dbReference>
<organism evidence="2 3">
    <name type="scientific">Thermotoga petrophila (strain ATCC BAA-488 / DSM 13995 / JCM 10881 / RKU-1)</name>
    <dbReference type="NCBI Taxonomy" id="390874"/>
    <lineage>
        <taxon>Bacteria</taxon>
        <taxon>Thermotogati</taxon>
        <taxon>Thermotogota</taxon>
        <taxon>Thermotogae</taxon>
        <taxon>Thermotogales</taxon>
        <taxon>Thermotogaceae</taxon>
        <taxon>Thermotoga</taxon>
    </lineage>
</organism>
<dbReference type="InterPro" id="IPR036117">
    <property type="entry name" value="DhaL_dom_sf"/>
</dbReference>
<dbReference type="AlphaFoldDB" id="A5ILK4"/>
<dbReference type="SMART" id="SM01121">
    <property type="entry name" value="Dak1_2"/>
    <property type="match status" value="1"/>
</dbReference>
<dbReference type="SMART" id="SM01120">
    <property type="entry name" value="Dak2"/>
    <property type="match status" value="1"/>
</dbReference>
<feature type="domain" description="DhaL" evidence="1">
    <location>
        <begin position="7"/>
        <end position="196"/>
    </location>
</feature>
<proteinExistence type="predicted"/>
<evidence type="ECO:0000259" key="1">
    <source>
        <dbReference type="PROSITE" id="PS51480"/>
    </source>
</evidence>
<dbReference type="Pfam" id="PF21645">
    <property type="entry name" value="FakA-like_M"/>
    <property type="match status" value="1"/>
</dbReference>
<dbReference type="Pfam" id="PF02734">
    <property type="entry name" value="Dak2"/>
    <property type="match status" value="1"/>
</dbReference>
<dbReference type="STRING" id="390874.Tpet_1060"/>
<dbReference type="eggNOG" id="COG1461">
    <property type="taxonomic scope" value="Bacteria"/>
</dbReference>
<dbReference type="InterPro" id="IPR004007">
    <property type="entry name" value="DhaL_dom"/>
</dbReference>
<dbReference type="PANTHER" id="PTHR33434:SF4">
    <property type="entry name" value="PHOSPHATASE PROTEIN"/>
    <property type="match status" value="1"/>
</dbReference>
<protein>
    <submittedName>
        <fullName evidence="2">Dak phosphatase</fullName>
    </submittedName>
</protein>
<accession>A5ILK4</accession>
<dbReference type="PROSITE" id="PS51480">
    <property type="entry name" value="DHAL"/>
    <property type="match status" value="1"/>
</dbReference>
<reference evidence="3" key="1">
    <citation type="submission" date="2007-05" db="EMBL/GenBank/DDBJ databases">
        <title>Complete sequence of Thermotoga petrophila RKU-1.</title>
        <authorList>
            <consortium name="US DOE Joint Genome Institute"/>
            <person name="Copeland A."/>
            <person name="Lucas S."/>
            <person name="Lapidus A."/>
            <person name="Barry K."/>
            <person name="Glavina del Rio T."/>
            <person name="Dalin E."/>
            <person name="Tice H."/>
            <person name="Pitluck S."/>
            <person name="Sims D."/>
            <person name="Brettin T."/>
            <person name="Bruce D."/>
            <person name="Detter J.C."/>
            <person name="Han C."/>
            <person name="Tapia R."/>
            <person name="Schmutz J."/>
            <person name="Larimer F."/>
            <person name="Land M."/>
            <person name="Hauser L."/>
            <person name="Kyrpides N."/>
            <person name="Mikhailova N."/>
            <person name="Nelson K."/>
            <person name="Gogarten J.P."/>
            <person name="Noll K."/>
            <person name="Richardson P."/>
        </authorList>
    </citation>
    <scope>NUCLEOTIDE SEQUENCE [LARGE SCALE GENOMIC DNA]</scope>
    <source>
        <strain evidence="3">ATCC BAA-488 / DSM 13995 / JCM 10881 / RKU-1</strain>
    </source>
</reference>
<dbReference type="InterPro" id="IPR033470">
    <property type="entry name" value="FakA-like_C"/>
</dbReference>
<name>A5ILK4_THEP1</name>
<evidence type="ECO:0000313" key="2">
    <source>
        <dbReference type="EMBL" id="ABQ47077.1"/>
    </source>
</evidence>
<dbReference type="SUPFAM" id="SSF101473">
    <property type="entry name" value="DhaL-like"/>
    <property type="match status" value="1"/>
</dbReference>